<dbReference type="EMBL" id="BK032721">
    <property type="protein sequence ID" value="DAF56672.1"/>
    <property type="molecule type" value="Genomic_DNA"/>
</dbReference>
<evidence type="ECO:0000313" key="1">
    <source>
        <dbReference type="EMBL" id="DAF56672.1"/>
    </source>
</evidence>
<accession>A0A8S5T0N2</accession>
<name>A0A8S5T0N2_9CAUD</name>
<protein>
    <submittedName>
        <fullName evidence="1">Uncharacterized protein</fullName>
    </submittedName>
</protein>
<reference evidence="1" key="1">
    <citation type="journal article" date="2021" name="Proc. Natl. Acad. Sci. U.S.A.">
        <title>A Catalog of Tens of Thousands of Viruses from Human Metagenomes Reveals Hidden Associations with Chronic Diseases.</title>
        <authorList>
            <person name="Tisza M.J."/>
            <person name="Buck C.B."/>
        </authorList>
    </citation>
    <scope>NUCLEOTIDE SEQUENCE</scope>
    <source>
        <strain evidence="1">CtWb16</strain>
    </source>
</reference>
<sequence length="83" mass="9638">MINLPLTIEQKIDEIHTEVVQNDNMLDALNLISIALGFYNSYLNIQQIDNNSIMAELNKQDKIYFERIIKLLEEIKGAKNDDE</sequence>
<organism evidence="1">
    <name type="scientific">Myoviridae sp. ctWb16</name>
    <dbReference type="NCBI Taxonomy" id="2827690"/>
    <lineage>
        <taxon>Viruses</taxon>
        <taxon>Duplodnaviria</taxon>
        <taxon>Heunggongvirae</taxon>
        <taxon>Uroviricota</taxon>
        <taxon>Caudoviricetes</taxon>
    </lineage>
</organism>
<proteinExistence type="predicted"/>